<proteinExistence type="predicted"/>
<dbReference type="AlphaFoldDB" id="A0A7D5F7M2"/>
<dbReference type="EMBL" id="CP058316">
    <property type="protein sequence ID" value="QLD11009.1"/>
    <property type="molecule type" value="Genomic_DNA"/>
</dbReference>
<dbReference type="RefSeq" id="WP_178010598.1">
    <property type="nucleotide sequence ID" value="NZ_CP058316.1"/>
</dbReference>
<evidence type="ECO:0000313" key="1">
    <source>
        <dbReference type="EMBL" id="QLD11009.1"/>
    </source>
</evidence>
<organism evidence="1 2">
    <name type="scientific">Microbacterium oleivorans</name>
    <dbReference type="NCBI Taxonomy" id="273677"/>
    <lineage>
        <taxon>Bacteria</taxon>
        <taxon>Bacillati</taxon>
        <taxon>Actinomycetota</taxon>
        <taxon>Actinomycetes</taxon>
        <taxon>Micrococcales</taxon>
        <taxon>Microbacteriaceae</taxon>
        <taxon>Microbacterium</taxon>
    </lineage>
</organism>
<sequence length="131" mass="13868">MAKPLADAAGFLRDGAAALEPYPEALRQAFLDDLWQVDFLLDAAAKVADRGDTAYVGPCLSNTVMRLAYGWHAHARAWAVNEKGLVAGVTRLPSAPGDFDVQVAAVLNAVDTSSSGARASIEMARMLPRPS</sequence>
<gene>
    <name evidence="1" type="ORF">HW566_03935</name>
</gene>
<protein>
    <submittedName>
        <fullName evidence="1">Uncharacterized protein</fullName>
    </submittedName>
</protein>
<dbReference type="Proteomes" id="UP000509638">
    <property type="component" value="Chromosome"/>
</dbReference>
<reference evidence="1 2" key="1">
    <citation type="submission" date="2020-06" db="EMBL/GenBank/DDBJ databases">
        <authorList>
            <person name="Jo H."/>
        </authorList>
    </citation>
    <scope>NUCLEOTIDE SEQUENCE [LARGE SCALE GENOMIC DNA]</scope>
    <source>
        <strain evidence="1 2">I46</strain>
    </source>
</reference>
<evidence type="ECO:0000313" key="2">
    <source>
        <dbReference type="Proteomes" id="UP000509638"/>
    </source>
</evidence>
<name>A0A7D5F7M2_9MICO</name>
<accession>A0A7D5F7M2</accession>